<protein>
    <recommendedName>
        <fullName evidence="4">DUF3306 domain-containing protein</fullName>
    </recommendedName>
</protein>
<evidence type="ECO:0000256" key="1">
    <source>
        <dbReference type="SAM" id="MobiDB-lite"/>
    </source>
</evidence>
<comment type="caution">
    <text evidence="2">The sequence shown here is derived from an EMBL/GenBank/DDBJ whole genome shotgun (WGS) entry which is preliminary data.</text>
</comment>
<evidence type="ECO:0000313" key="3">
    <source>
        <dbReference type="Proteomes" id="UP000027318"/>
    </source>
</evidence>
<feature type="region of interest" description="Disordered" evidence="1">
    <location>
        <begin position="166"/>
        <end position="194"/>
    </location>
</feature>
<dbReference type="Proteomes" id="UP000027318">
    <property type="component" value="Unassembled WGS sequence"/>
</dbReference>
<feature type="compositionally biased region" description="Basic and acidic residues" evidence="1">
    <location>
        <begin position="175"/>
        <end position="194"/>
    </location>
</feature>
<dbReference type="AlphaFoldDB" id="A0A063Y2S5"/>
<organism evidence="2 3">
    <name type="scientific">Nitrincola lacisaponensis</name>
    <dbReference type="NCBI Taxonomy" id="267850"/>
    <lineage>
        <taxon>Bacteria</taxon>
        <taxon>Pseudomonadati</taxon>
        <taxon>Pseudomonadota</taxon>
        <taxon>Gammaproteobacteria</taxon>
        <taxon>Oceanospirillales</taxon>
        <taxon>Oceanospirillaceae</taxon>
        <taxon>Nitrincola</taxon>
    </lineage>
</organism>
<name>A0A063Y2S5_9GAMM</name>
<dbReference type="EMBL" id="JMSZ01000032">
    <property type="protein sequence ID" value="KDE39071.1"/>
    <property type="molecule type" value="Genomic_DNA"/>
</dbReference>
<keyword evidence="3" id="KW-1185">Reference proteome</keyword>
<dbReference type="STRING" id="267850.ADINL_2200"/>
<reference evidence="2 3" key="1">
    <citation type="journal article" date="2005" name="Int. J. Syst. Evol. Microbiol.">
        <title>Nitrincola lacisaponensis gen. nov., sp. nov., a novel alkaliphilic bacterium isolated from an alkaline, saline lake.</title>
        <authorList>
            <person name="Dimitriu P.A."/>
            <person name="Shukla S.K."/>
            <person name="Conradt J."/>
            <person name="Marquez M.C."/>
            <person name="Ventosa A."/>
            <person name="Maglia A."/>
            <person name="Peyton B.M."/>
            <person name="Pinkart H.C."/>
            <person name="Mormile M.R."/>
        </authorList>
    </citation>
    <scope>NUCLEOTIDE SEQUENCE [LARGE SCALE GENOMIC DNA]</scope>
    <source>
        <strain evidence="2 3">4CA</strain>
    </source>
</reference>
<proteinExistence type="predicted"/>
<dbReference type="InterPro" id="IPR021735">
    <property type="entry name" value="DUF3306"/>
</dbReference>
<feature type="region of interest" description="Disordered" evidence="1">
    <location>
        <begin position="1"/>
        <end position="28"/>
    </location>
</feature>
<accession>A0A063Y2S5</accession>
<dbReference type="Pfam" id="PF11748">
    <property type="entry name" value="DUF3306"/>
    <property type="match status" value="1"/>
</dbReference>
<evidence type="ECO:0000313" key="2">
    <source>
        <dbReference type="EMBL" id="KDE39071.1"/>
    </source>
</evidence>
<dbReference type="PATRIC" id="fig|267850.7.peg.2168"/>
<gene>
    <name evidence="2" type="ORF">ADINL_2200</name>
</gene>
<evidence type="ECO:0008006" key="4">
    <source>
        <dbReference type="Google" id="ProtNLM"/>
    </source>
</evidence>
<dbReference type="OrthoDB" id="5609487at2"/>
<sequence length="194" mass="21485">MTEGFLGRWSRLKQRQEDPAEMAESVQELPVQTLEPEAEGVVAVDTPSDEESIESAAEVASSETEVLTDLDMPDLSTIHAGSDMSMFFSSGVSAELRRQALRKFFHQPEFNVRDSLDDYALDYSNPDKLVLKVGDKVRGWAQQQMEDAMQQARDALLQPDSALAEVDGEAVETLDSTKVDEADQLGKNESIETK</sequence>
<dbReference type="RefSeq" id="WP_051632739.1">
    <property type="nucleotide sequence ID" value="NZ_JMSZ01000032.1"/>
</dbReference>